<evidence type="ECO:0000256" key="5">
    <source>
        <dbReference type="ARBA" id="ARBA00022691"/>
    </source>
</evidence>
<reference evidence="10" key="1">
    <citation type="journal article" date="2020" name="Nat. Commun.">
        <title>Large-scale genome sequencing of mycorrhizal fungi provides insights into the early evolution of symbiotic traits.</title>
        <authorList>
            <person name="Miyauchi S."/>
            <person name="Kiss E."/>
            <person name="Kuo A."/>
            <person name="Drula E."/>
            <person name="Kohler A."/>
            <person name="Sanchez-Garcia M."/>
            <person name="Morin E."/>
            <person name="Andreopoulos B."/>
            <person name="Barry K.W."/>
            <person name="Bonito G."/>
            <person name="Buee M."/>
            <person name="Carver A."/>
            <person name="Chen C."/>
            <person name="Cichocki N."/>
            <person name="Clum A."/>
            <person name="Culley D."/>
            <person name="Crous P.W."/>
            <person name="Fauchery L."/>
            <person name="Girlanda M."/>
            <person name="Hayes R.D."/>
            <person name="Keri Z."/>
            <person name="LaButti K."/>
            <person name="Lipzen A."/>
            <person name="Lombard V."/>
            <person name="Magnuson J."/>
            <person name="Maillard F."/>
            <person name="Murat C."/>
            <person name="Nolan M."/>
            <person name="Ohm R.A."/>
            <person name="Pangilinan J."/>
            <person name="Pereira M.F."/>
            <person name="Perotto S."/>
            <person name="Peter M."/>
            <person name="Pfister S."/>
            <person name="Riley R."/>
            <person name="Sitrit Y."/>
            <person name="Stielow J.B."/>
            <person name="Szollosi G."/>
            <person name="Zifcakova L."/>
            <person name="Stursova M."/>
            <person name="Spatafora J.W."/>
            <person name="Tedersoo L."/>
            <person name="Vaario L.M."/>
            <person name="Yamada A."/>
            <person name="Yan M."/>
            <person name="Wang P."/>
            <person name="Xu J."/>
            <person name="Bruns T."/>
            <person name="Baldrian P."/>
            <person name="Vilgalys R."/>
            <person name="Dunand C."/>
            <person name="Henrissat B."/>
            <person name="Grigoriev I.V."/>
            <person name="Hibbett D."/>
            <person name="Nagy L.G."/>
            <person name="Martin F.M."/>
        </authorList>
    </citation>
    <scope>NUCLEOTIDE SEQUENCE</scope>
    <source>
        <strain evidence="10">UP504</strain>
    </source>
</reference>
<keyword evidence="11" id="KW-1185">Reference proteome</keyword>
<comment type="catalytic activity">
    <reaction evidence="6">
        <text>N(1)-methylpseudouridine(1191) in yeast 18S rRNA + S-adenosyl-L-methionine = N(1)-methyl-N(3)-[(3S)-3-amino-3-carboxypropyl]pseudouridine(1191) in yeast 18S rRNA + S-methyl-5'-thioadenosine + H(+)</text>
        <dbReference type="Rhea" id="RHEA:63300"/>
        <dbReference type="Rhea" id="RHEA-COMP:13852"/>
        <dbReference type="Rhea" id="RHEA-COMP:16309"/>
        <dbReference type="ChEBI" id="CHEBI:15378"/>
        <dbReference type="ChEBI" id="CHEBI:17509"/>
        <dbReference type="ChEBI" id="CHEBI:59789"/>
        <dbReference type="ChEBI" id="CHEBI:74890"/>
        <dbReference type="ChEBI" id="CHEBI:146234"/>
    </reaction>
</comment>
<dbReference type="InterPro" id="IPR022968">
    <property type="entry name" value="Tsr3-like"/>
</dbReference>
<keyword evidence="2 6" id="KW-0690">Ribosome biogenesis</keyword>
<feature type="region of interest" description="Disordered" evidence="7">
    <location>
        <begin position="188"/>
        <end position="233"/>
    </location>
</feature>
<dbReference type="GO" id="GO:0106388">
    <property type="term" value="F:rRNA small subunit aminocarboxypropyltransferase activity"/>
    <property type="evidence" value="ECO:0007669"/>
    <property type="project" value="UniProtKB-EC"/>
</dbReference>
<dbReference type="PANTHER" id="PTHR20426">
    <property type="entry name" value="RIBOSOME BIOGENESIS PROTEIN TSR3 HOMOLOG"/>
    <property type="match status" value="1"/>
</dbReference>
<comment type="caution">
    <text evidence="10">The sequence shown here is derived from an EMBL/GenBank/DDBJ whole genome shotgun (WGS) entry which is preliminary data.</text>
</comment>
<evidence type="ECO:0000256" key="2">
    <source>
        <dbReference type="ARBA" id="ARBA00022517"/>
    </source>
</evidence>
<evidence type="ECO:0000256" key="7">
    <source>
        <dbReference type="SAM" id="MobiDB-lite"/>
    </source>
</evidence>
<dbReference type="GO" id="GO:0005634">
    <property type="term" value="C:nucleus"/>
    <property type="evidence" value="ECO:0007669"/>
    <property type="project" value="UniProtKB-SubCell"/>
</dbReference>
<dbReference type="InterPro" id="IPR007177">
    <property type="entry name" value="Tsr3_C"/>
</dbReference>
<evidence type="ECO:0000259" key="9">
    <source>
        <dbReference type="Pfam" id="PF04068"/>
    </source>
</evidence>
<feature type="compositionally biased region" description="Acidic residues" evidence="7">
    <location>
        <begin position="201"/>
        <end position="217"/>
    </location>
</feature>
<dbReference type="InterPro" id="IPR007209">
    <property type="entry name" value="RNaseL-inhib-like_metal-bd_dom"/>
</dbReference>
<feature type="binding site" evidence="6">
    <location>
        <position position="61"/>
    </location>
    <ligand>
        <name>S-adenosyl-L-methionine</name>
        <dbReference type="ChEBI" id="CHEBI:59789"/>
    </ligand>
</feature>
<comment type="function">
    <text evidence="6">Aminocarboxypropyltransferase that catalyzes the aminocarboxypropyl transfer on pseudouridine at position 1191 (Psi1191) in 18S rRNA. It constitutes the last step in biosynthesis of the hypermodified N1-methyl-N3-(3-amino-3-carboxypropyl) pseudouridine (m1acp3-Psi) conserved in eukaryotic 18S rRNA.</text>
</comment>
<evidence type="ECO:0000256" key="4">
    <source>
        <dbReference type="ARBA" id="ARBA00022679"/>
    </source>
</evidence>
<evidence type="ECO:0000256" key="1">
    <source>
        <dbReference type="ARBA" id="ARBA00022490"/>
    </source>
</evidence>
<feature type="domain" description="16S/18S rRNA aminocarboxypropyltransferase Tsr3 C-terminal" evidence="8">
    <location>
        <begin position="35"/>
        <end position="160"/>
    </location>
</feature>
<evidence type="ECO:0000313" key="10">
    <source>
        <dbReference type="EMBL" id="KAF9517502.1"/>
    </source>
</evidence>
<dbReference type="PANTHER" id="PTHR20426:SF0">
    <property type="entry name" value="18S RRNA AMINOCARBOXYPROPYLTRANSFERASE"/>
    <property type="match status" value="1"/>
</dbReference>
<organism evidence="10 11">
    <name type="scientific">Hydnum rufescens UP504</name>
    <dbReference type="NCBI Taxonomy" id="1448309"/>
    <lineage>
        <taxon>Eukaryota</taxon>
        <taxon>Fungi</taxon>
        <taxon>Dikarya</taxon>
        <taxon>Basidiomycota</taxon>
        <taxon>Agaricomycotina</taxon>
        <taxon>Agaricomycetes</taxon>
        <taxon>Cantharellales</taxon>
        <taxon>Hydnaceae</taxon>
        <taxon>Hydnum</taxon>
    </lineage>
</organism>
<dbReference type="GO" id="GO:0005737">
    <property type="term" value="C:cytoplasm"/>
    <property type="evidence" value="ECO:0007669"/>
    <property type="project" value="UniProtKB-SubCell"/>
</dbReference>
<accession>A0A9P6B502</accession>
<dbReference type="EMBL" id="MU128931">
    <property type="protein sequence ID" value="KAF9517502.1"/>
    <property type="molecule type" value="Genomic_DNA"/>
</dbReference>
<dbReference type="HAMAP" id="MF_01116">
    <property type="entry name" value="TSR3"/>
    <property type="match status" value="1"/>
</dbReference>
<proteinExistence type="inferred from homology"/>
<feature type="domain" description="RNase L inhibitor RLI-like possible metal-binding" evidence="9">
    <location>
        <begin position="1"/>
        <end position="29"/>
    </location>
</feature>
<dbReference type="Pfam" id="PF04034">
    <property type="entry name" value="Ribo_biogen_C"/>
    <property type="match status" value="1"/>
</dbReference>
<keyword evidence="1 6" id="KW-0963">Cytoplasm</keyword>
<keyword evidence="5 6" id="KW-0949">S-adenosyl-L-methionine</keyword>
<dbReference type="GO" id="GO:1904047">
    <property type="term" value="F:S-adenosyl-L-methionine binding"/>
    <property type="evidence" value="ECO:0007669"/>
    <property type="project" value="UniProtKB-UniRule"/>
</dbReference>
<feature type="compositionally biased region" description="Polar residues" evidence="7">
    <location>
        <begin position="188"/>
        <end position="200"/>
    </location>
</feature>
<dbReference type="NCBIfam" id="NF002621">
    <property type="entry name" value="PRK02287.1"/>
    <property type="match status" value="1"/>
</dbReference>
<feature type="compositionally biased region" description="Polar residues" evidence="7">
    <location>
        <begin position="224"/>
        <end position="233"/>
    </location>
</feature>
<feature type="binding site" evidence="6">
    <location>
        <position position="99"/>
    </location>
    <ligand>
        <name>S-adenosyl-L-methionine</name>
        <dbReference type="ChEBI" id="CHEBI:59789"/>
    </ligand>
</feature>
<feature type="binding site" evidence="6">
    <location>
        <position position="84"/>
    </location>
    <ligand>
        <name>S-adenosyl-L-methionine</name>
        <dbReference type="ChEBI" id="CHEBI:59789"/>
    </ligand>
</feature>
<dbReference type="EC" id="2.5.1.157" evidence="6"/>
<dbReference type="GO" id="GO:0000455">
    <property type="term" value="P:enzyme-directed rRNA pseudouridine synthesis"/>
    <property type="evidence" value="ECO:0007669"/>
    <property type="project" value="UniProtKB-UniRule"/>
</dbReference>
<dbReference type="AlphaFoldDB" id="A0A9P6B502"/>
<evidence type="ECO:0000256" key="3">
    <source>
        <dbReference type="ARBA" id="ARBA00022552"/>
    </source>
</evidence>
<protein>
    <recommendedName>
        <fullName evidence="6">18S rRNA aminocarboxypropyltransferase</fullName>
        <ecNumber evidence="6">2.5.1.157</ecNumber>
    </recommendedName>
</protein>
<dbReference type="Proteomes" id="UP000886523">
    <property type="component" value="Unassembled WGS sequence"/>
</dbReference>
<sequence>MWDFDHCDPKRCSGKKLSRLGLIKDLRVGTRFRGVVVTPKGVDPVAPCDRSIIEQCGVAVVECSWARLEEVPFAKIHSSHERLLPYLIATNPVNYGKPWRLNCVEALAAAFYIVGLDEPAEILLEKFGWGHTFWKVNSGLIERYRTCETGAEVQAMQDKIIAELESDYDTQRRQAQENEDNDLLVPNSNRQRVSLGTDSNGSEEDVGSDAGTDEEITDAFGNTILASGSGASE</sequence>
<evidence type="ECO:0000313" key="11">
    <source>
        <dbReference type="Proteomes" id="UP000886523"/>
    </source>
</evidence>
<keyword evidence="3 6" id="KW-0698">rRNA processing</keyword>
<comment type="catalytic activity">
    <reaction evidence="6">
        <text>an N(1)-methylpseudouridine in rRNA + S-adenosyl-L-methionine = N(1)-methyl-N(3)-[(3S)-3-amino-3-carboxypropyl]pseudouridine in rRNA + S-methyl-5'-thioadenosine + H(+)</text>
        <dbReference type="Rhea" id="RHEA:63296"/>
        <dbReference type="Rhea" id="RHEA-COMP:11634"/>
        <dbReference type="Rhea" id="RHEA-COMP:16310"/>
        <dbReference type="ChEBI" id="CHEBI:15378"/>
        <dbReference type="ChEBI" id="CHEBI:17509"/>
        <dbReference type="ChEBI" id="CHEBI:59789"/>
        <dbReference type="ChEBI" id="CHEBI:74890"/>
        <dbReference type="ChEBI" id="CHEBI:146234"/>
        <dbReference type="EC" id="2.5.1.157"/>
    </reaction>
</comment>
<dbReference type="Pfam" id="PF04068">
    <property type="entry name" value="Fer4_RLI"/>
    <property type="match status" value="1"/>
</dbReference>
<keyword evidence="4 6" id="KW-0808">Transferase</keyword>
<dbReference type="GO" id="GO:0030490">
    <property type="term" value="P:maturation of SSU-rRNA"/>
    <property type="evidence" value="ECO:0007669"/>
    <property type="project" value="TreeGrafter"/>
</dbReference>
<evidence type="ECO:0000259" key="8">
    <source>
        <dbReference type="Pfam" id="PF04034"/>
    </source>
</evidence>
<dbReference type="OrthoDB" id="10262062at2759"/>
<comment type="similarity">
    <text evidence="6">Belongs to the TDD superfamily. TSR3 family.</text>
</comment>
<name>A0A9P6B502_9AGAM</name>
<keyword evidence="6" id="KW-0539">Nucleus</keyword>
<feature type="binding site" evidence="6">
    <location>
        <position position="13"/>
    </location>
    <ligand>
        <name>S-adenosyl-L-methionine</name>
        <dbReference type="ChEBI" id="CHEBI:59789"/>
    </ligand>
</feature>
<comment type="subcellular location">
    <subcellularLocation>
        <location evidence="6">Cytoplasm</location>
    </subcellularLocation>
    <subcellularLocation>
        <location evidence="6">Nucleus</location>
    </subcellularLocation>
</comment>
<evidence type="ECO:0000256" key="6">
    <source>
        <dbReference type="HAMAP-Rule" id="MF_03146"/>
    </source>
</evidence>
<gene>
    <name evidence="6" type="primary">TSR3</name>
    <name evidence="10" type="ORF">BS47DRAFT_1314164</name>
</gene>